<keyword evidence="9 11" id="KW-0486">Methionine biosynthesis</keyword>
<comment type="function">
    <text evidence="11">Catalyzes the oxidation of 5,10-methylenetetrahydrofolate to 5,10-methenyltetrahydrofolate and then the hydrolysis of 5,10-methenyltetrahydrofolate to 10-formyltetrahydrofolate.</text>
</comment>
<comment type="similarity">
    <text evidence="11">Belongs to the tetrahydrofolate dehydrogenase/cyclohydrolase family.</text>
</comment>
<comment type="pathway">
    <text evidence="1 11">One-carbon metabolism; tetrahydrofolate interconversion.</text>
</comment>
<evidence type="ECO:0000256" key="5">
    <source>
        <dbReference type="ARBA" id="ARBA00022801"/>
    </source>
</evidence>
<comment type="caution">
    <text evidence="11">Lacks conserved residue(s) required for the propagation of feature annotation.</text>
</comment>
<name>A0ABR5TLM1_9BACL</name>
<dbReference type="Gene3D" id="3.40.50.720">
    <property type="entry name" value="NAD(P)-binding Rossmann-like Domain"/>
    <property type="match status" value="1"/>
</dbReference>
<evidence type="ECO:0000256" key="8">
    <source>
        <dbReference type="ARBA" id="ARBA00023102"/>
    </source>
</evidence>
<dbReference type="PANTHER" id="PTHR48099:SF5">
    <property type="entry name" value="C-1-TETRAHYDROFOLATE SYNTHASE, CYTOPLASMIC"/>
    <property type="match status" value="1"/>
</dbReference>
<reference evidence="14 15" key="1">
    <citation type="submission" date="2016-01" db="EMBL/GenBank/DDBJ databases">
        <authorList>
            <person name="Mitreva M."/>
            <person name="Pepin K.H."/>
            <person name="Mihindukulasuriya K.A."/>
            <person name="Fulton R."/>
            <person name="Fronick C."/>
            <person name="O'Laughlin M."/>
            <person name="Miner T."/>
            <person name="Herter B."/>
            <person name="Rosa B.A."/>
            <person name="Cordes M."/>
            <person name="Tomlinson C."/>
            <person name="Wollam A."/>
            <person name="Palsikar V.B."/>
            <person name="Mardis E.R."/>
            <person name="Wilson R.K."/>
        </authorList>
    </citation>
    <scope>NUCLEOTIDE SEQUENCE [LARGE SCALE GENOMIC DNA]</scope>
    <source>
        <strain evidence="14 15">KA00071</strain>
    </source>
</reference>
<evidence type="ECO:0000259" key="12">
    <source>
        <dbReference type="Pfam" id="PF00763"/>
    </source>
</evidence>
<dbReference type="InterPro" id="IPR020630">
    <property type="entry name" value="THF_DH/CycHdrlase_cat_dom"/>
</dbReference>
<dbReference type="SUPFAM" id="SSF53223">
    <property type="entry name" value="Aminoacid dehydrogenase-like, N-terminal domain"/>
    <property type="match status" value="1"/>
</dbReference>
<evidence type="ECO:0000313" key="14">
    <source>
        <dbReference type="EMBL" id="KXB57848.1"/>
    </source>
</evidence>
<evidence type="ECO:0000256" key="7">
    <source>
        <dbReference type="ARBA" id="ARBA00023002"/>
    </source>
</evidence>
<evidence type="ECO:0000256" key="11">
    <source>
        <dbReference type="HAMAP-Rule" id="MF_01576"/>
    </source>
</evidence>
<evidence type="ECO:0000256" key="10">
    <source>
        <dbReference type="ARBA" id="ARBA00023268"/>
    </source>
</evidence>
<evidence type="ECO:0000256" key="6">
    <source>
        <dbReference type="ARBA" id="ARBA00022857"/>
    </source>
</evidence>
<comment type="catalytic activity">
    <reaction evidence="11">
        <text>(6R)-5,10-methylene-5,6,7,8-tetrahydrofolate + NADP(+) = (6R)-5,10-methenyltetrahydrofolate + NADPH</text>
        <dbReference type="Rhea" id="RHEA:22812"/>
        <dbReference type="ChEBI" id="CHEBI:15636"/>
        <dbReference type="ChEBI" id="CHEBI:57455"/>
        <dbReference type="ChEBI" id="CHEBI:57783"/>
        <dbReference type="ChEBI" id="CHEBI:58349"/>
        <dbReference type="EC" id="1.5.1.5"/>
    </reaction>
</comment>
<dbReference type="PROSITE" id="PS00767">
    <property type="entry name" value="THF_DHG_CYH_2"/>
    <property type="match status" value="1"/>
</dbReference>
<keyword evidence="8 11" id="KW-0368">Histidine biosynthesis</keyword>
<keyword evidence="3 11" id="KW-0028">Amino-acid biosynthesis</keyword>
<feature type="binding site" evidence="11">
    <location>
        <begin position="164"/>
        <end position="166"/>
    </location>
    <ligand>
        <name>NADP(+)</name>
        <dbReference type="ChEBI" id="CHEBI:58349"/>
    </ligand>
</feature>
<dbReference type="SUPFAM" id="SSF51735">
    <property type="entry name" value="NAD(P)-binding Rossmann-fold domains"/>
    <property type="match status" value="1"/>
</dbReference>
<comment type="caution">
    <text evidence="14">The sequence shown here is derived from an EMBL/GenBank/DDBJ whole genome shotgun (WGS) entry which is preliminary data.</text>
</comment>
<dbReference type="HAMAP" id="MF_01576">
    <property type="entry name" value="THF_DHG_CYH"/>
    <property type="match status" value="1"/>
</dbReference>
<comment type="catalytic activity">
    <reaction evidence="11">
        <text>(6R)-5,10-methenyltetrahydrofolate + H2O = (6R)-10-formyltetrahydrofolate + H(+)</text>
        <dbReference type="Rhea" id="RHEA:23700"/>
        <dbReference type="ChEBI" id="CHEBI:15377"/>
        <dbReference type="ChEBI" id="CHEBI:15378"/>
        <dbReference type="ChEBI" id="CHEBI:57455"/>
        <dbReference type="ChEBI" id="CHEBI:195366"/>
        <dbReference type="EC" id="3.5.4.9"/>
    </reaction>
</comment>
<dbReference type="RefSeq" id="WP_198145761.1">
    <property type="nucleotide sequence ID" value="NZ_KQ959881.1"/>
</dbReference>
<evidence type="ECO:0000256" key="1">
    <source>
        <dbReference type="ARBA" id="ARBA00004777"/>
    </source>
</evidence>
<evidence type="ECO:0000256" key="4">
    <source>
        <dbReference type="ARBA" id="ARBA00022755"/>
    </source>
</evidence>
<evidence type="ECO:0000313" key="15">
    <source>
        <dbReference type="Proteomes" id="UP000070467"/>
    </source>
</evidence>
<keyword evidence="4 11" id="KW-0658">Purine biosynthesis</keyword>
<gene>
    <name evidence="11" type="primary">folD</name>
    <name evidence="14" type="ORF">HMPREF1871_00763</name>
</gene>
<dbReference type="EC" id="3.5.4.9" evidence="11"/>
<dbReference type="Pfam" id="PF02882">
    <property type="entry name" value="THF_DHG_CYH_C"/>
    <property type="match status" value="1"/>
</dbReference>
<evidence type="ECO:0000259" key="13">
    <source>
        <dbReference type="Pfam" id="PF02882"/>
    </source>
</evidence>
<keyword evidence="2 11" id="KW-0554">One-carbon metabolism</keyword>
<evidence type="ECO:0000256" key="3">
    <source>
        <dbReference type="ARBA" id="ARBA00022605"/>
    </source>
</evidence>
<proteinExistence type="inferred from homology"/>
<dbReference type="InterPro" id="IPR000672">
    <property type="entry name" value="THF_DH/CycHdrlase"/>
</dbReference>
<dbReference type="Proteomes" id="UP000070467">
    <property type="component" value="Unassembled WGS sequence"/>
</dbReference>
<keyword evidence="6 11" id="KW-0521">NADP</keyword>
<dbReference type="PRINTS" id="PR00085">
    <property type="entry name" value="THFDHDRGNASE"/>
</dbReference>
<dbReference type="EMBL" id="LSDB01000031">
    <property type="protein sequence ID" value="KXB57848.1"/>
    <property type="molecule type" value="Genomic_DNA"/>
</dbReference>
<dbReference type="CDD" id="cd01080">
    <property type="entry name" value="NAD_bind_m-THF_DH_Cyclohyd"/>
    <property type="match status" value="1"/>
</dbReference>
<dbReference type="InterPro" id="IPR046346">
    <property type="entry name" value="Aminoacid_DH-like_N_sf"/>
</dbReference>
<dbReference type="Pfam" id="PF00763">
    <property type="entry name" value="THF_DHG_CYH"/>
    <property type="match status" value="1"/>
</dbReference>
<keyword evidence="10 11" id="KW-0511">Multifunctional enzyme</keyword>
<comment type="subunit">
    <text evidence="11">Homodimer.</text>
</comment>
<keyword evidence="5 11" id="KW-0378">Hydrolase</keyword>
<keyword evidence="7 11" id="KW-0560">Oxidoreductase</keyword>
<dbReference type="InterPro" id="IPR020867">
    <property type="entry name" value="THF_DH/CycHdrlase_CS"/>
</dbReference>
<keyword evidence="15" id="KW-1185">Reference proteome</keyword>
<organism evidence="14 15">
    <name type="scientific">Gemelliphila asaccharolytica</name>
    <dbReference type="NCBI Taxonomy" id="502393"/>
    <lineage>
        <taxon>Bacteria</taxon>
        <taxon>Bacillati</taxon>
        <taxon>Bacillota</taxon>
        <taxon>Bacilli</taxon>
        <taxon>Bacillales</taxon>
        <taxon>Gemellaceae</taxon>
        <taxon>Gemelliphila</taxon>
    </lineage>
</organism>
<dbReference type="PANTHER" id="PTHR48099">
    <property type="entry name" value="C-1-TETRAHYDROFOLATE SYNTHASE, CYTOPLASMIC-RELATED"/>
    <property type="match status" value="1"/>
</dbReference>
<feature type="domain" description="Tetrahydrofolate dehydrogenase/cyclohydrolase NAD(P)-binding" evidence="13">
    <location>
        <begin position="138"/>
        <end position="279"/>
    </location>
</feature>
<dbReference type="EC" id="1.5.1.5" evidence="11"/>
<evidence type="ECO:0000256" key="9">
    <source>
        <dbReference type="ARBA" id="ARBA00023167"/>
    </source>
</evidence>
<accession>A0ABR5TLM1</accession>
<protein>
    <recommendedName>
        <fullName evidence="11">Bifunctional protein FolD</fullName>
    </recommendedName>
    <domain>
        <recommendedName>
            <fullName evidence="11">Methylenetetrahydrofolate dehydrogenase</fullName>
            <ecNumber evidence="11">1.5.1.5</ecNumber>
        </recommendedName>
    </domain>
    <domain>
        <recommendedName>
            <fullName evidence="11">Methenyltetrahydrofolate cyclohydrolase</fullName>
            <ecNumber evidence="11">3.5.4.9</ecNumber>
        </recommendedName>
    </domain>
</protein>
<evidence type="ECO:0000256" key="2">
    <source>
        <dbReference type="ARBA" id="ARBA00022563"/>
    </source>
</evidence>
<dbReference type="InterPro" id="IPR020631">
    <property type="entry name" value="THF_DH/CycHdrlase_NAD-bd_dom"/>
</dbReference>
<sequence length="283" mass="31117">MINIIDGKKIAKKIRENIKEKALLLRQKSIIPTICVIIVGDNKASRSYVNSKHKACMQNEINSIIREFEENIKGEILLEEIDKLNNDKNIHGILVQLPLPKHINAMKVLEKISPEKDVDGFNPINVGKLNLGIATLIPCTPLGIIKLIESTKEDIEGKNALVIGRSNIVGKPVASLLLNKNATVTIAHSKTTNLKELVAEADIIVSCVGKAHFLTTDYVYKNNATIIDVGNNYKDGKLVGDVDFLNVKEKVKYISPVPGGVGPMTITMLMHNTLLACEDQINL</sequence>
<dbReference type="Gene3D" id="3.40.50.10860">
    <property type="entry name" value="Leucine Dehydrogenase, chain A, domain 1"/>
    <property type="match status" value="1"/>
</dbReference>
<feature type="domain" description="Tetrahydrofolate dehydrogenase/cyclohydrolase catalytic" evidence="12">
    <location>
        <begin position="5"/>
        <end position="119"/>
    </location>
</feature>
<dbReference type="InterPro" id="IPR036291">
    <property type="entry name" value="NAD(P)-bd_dom_sf"/>
</dbReference>